<evidence type="ECO:0000313" key="1">
    <source>
        <dbReference type="EMBL" id="CRK36200.1"/>
    </source>
</evidence>
<protein>
    <submittedName>
        <fullName evidence="1">Uncharacterized protein</fullName>
    </submittedName>
</protein>
<proteinExistence type="predicted"/>
<gene>
    <name evidence="1" type="ORF">BN1708_006973</name>
</gene>
<dbReference type="Proteomes" id="UP000044602">
    <property type="component" value="Unassembled WGS sequence"/>
</dbReference>
<evidence type="ECO:0000313" key="2">
    <source>
        <dbReference type="Proteomes" id="UP000044602"/>
    </source>
</evidence>
<dbReference type="EMBL" id="CVQH01023972">
    <property type="protein sequence ID" value="CRK36200.1"/>
    <property type="molecule type" value="Genomic_DNA"/>
</dbReference>
<name>A0A0G4MQ17_VERLO</name>
<dbReference type="AlphaFoldDB" id="A0A0G4MQ17"/>
<accession>A0A0G4MQ17</accession>
<organism evidence="1 2">
    <name type="scientific">Verticillium longisporum</name>
    <name type="common">Verticillium dahliae var. longisporum</name>
    <dbReference type="NCBI Taxonomy" id="100787"/>
    <lineage>
        <taxon>Eukaryota</taxon>
        <taxon>Fungi</taxon>
        <taxon>Dikarya</taxon>
        <taxon>Ascomycota</taxon>
        <taxon>Pezizomycotina</taxon>
        <taxon>Sordariomycetes</taxon>
        <taxon>Hypocreomycetidae</taxon>
        <taxon>Glomerellales</taxon>
        <taxon>Plectosphaerellaceae</taxon>
        <taxon>Verticillium</taxon>
    </lineage>
</organism>
<sequence>MRRKLTSWDSYCPADKPLPMMDDFYRAMHAQLRDMRVEVPYPTYRACTTNKAQCIPSFEFVEDYDHGPTRSQMFKAQRKLHGENEVEYTTRIDLSRKELLGVDVVDGYVWGTHIGSEHCDIEESQVNISTTGKQDLVPAMRYWKAEA</sequence>
<keyword evidence="2" id="KW-1185">Reference proteome</keyword>
<reference evidence="1 2" key="1">
    <citation type="submission" date="2015-05" db="EMBL/GenBank/DDBJ databases">
        <authorList>
            <person name="Wang D.B."/>
            <person name="Wang M."/>
        </authorList>
    </citation>
    <scope>NUCLEOTIDE SEQUENCE [LARGE SCALE GENOMIC DNA]</scope>
    <source>
        <strain evidence="1">VL1</strain>
    </source>
</reference>